<name>A0A6J7TZB1_9ZZZZ</name>
<dbReference type="AlphaFoldDB" id="A0A6J7TZB1"/>
<dbReference type="CDD" id="cd06261">
    <property type="entry name" value="TM_PBP2"/>
    <property type="match status" value="1"/>
</dbReference>
<evidence type="ECO:0000256" key="7">
    <source>
        <dbReference type="ARBA" id="ARBA00022989"/>
    </source>
</evidence>
<dbReference type="InterPro" id="IPR043429">
    <property type="entry name" value="ArtM/GltK/GlnP/TcyL/YhdX-like"/>
</dbReference>
<reference evidence="11" key="1">
    <citation type="submission" date="2020-05" db="EMBL/GenBank/DDBJ databases">
        <authorList>
            <person name="Chiriac C."/>
            <person name="Salcher M."/>
            <person name="Ghai R."/>
            <person name="Kavagutti S V."/>
        </authorList>
    </citation>
    <scope>NUCLEOTIDE SEQUENCE</scope>
</reference>
<organism evidence="11">
    <name type="scientific">freshwater metagenome</name>
    <dbReference type="NCBI Taxonomy" id="449393"/>
    <lineage>
        <taxon>unclassified sequences</taxon>
        <taxon>metagenomes</taxon>
        <taxon>ecological metagenomes</taxon>
    </lineage>
</organism>
<evidence type="ECO:0000256" key="5">
    <source>
        <dbReference type="ARBA" id="ARBA00022692"/>
    </source>
</evidence>
<feature type="domain" description="ABC transmembrane type-1" evidence="10">
    <location>
        <begin position="22"/>
        <end position="210"/>
    </location>
</feature>
<feature type="transmembrane region" description="Helical" evidence="9">
    <location>
        <begin position="93"/>
        <end position="114"/>
    </location>
</feature>
<dbReference type="EMBL" id="CAFBQS010000009">
    <property type="protein sequence ID" value="CAB5058675.1"/>
    <property type="molecule type" value="Genomic_DNA"/>
</dbReference>
<accession>A0A6J7TZB1</accession>
<dbReference type="Gene3D" id="1.10.3720.10">
    <property type="entry name" value="MetI-like"/>
    <property type="match status" value="1"/>
</dbReference>
<dbReference type="PANTHER" id="PTHR30614:SF20">
    <property type="entry name" value="GLUTAMINE TRANSPORT SYSTEM PERMEASE PROTEIN GLNP"/>
    <property type="match status" value="1"/>
</dbReference>
<comment type="similarity">
    <text evidence="2">Belongs to the binding-protein-dependent transport system permease family. HisMQ subfamily.</text>
</comment>
<evidence type="ECO:0000256" key="3">
    <source>
        <dbReference type="ARBA" id="ARBA00022448"/>
    </source>
</evidence>
<sequence>MKDYQYNWDVIWRNVDNLLYGLWLDIYMAFASVLAGTVIGLFVAFALVSKHGLIRRSAQTYVTAIRNIPLMIIVLFIYFGLPDVGLVFGEIESFVFALTIYAGAYIAEVFRGGLLAMPKGITEAGLALGMSNTKVNIYIKIPLLIRTVMPALSNNYISLFKDASIAAVIAIPELTFQTRRINLETFKTIEAWSSATVIYVIACFFIAFLLRRVEKRVAIPK</sequence>
<keyword evidence="7 9" id="KW-1133">Transmembrane helix</keyword>
<proteinExistence type="inferred from homology"/>
<evidence type="ECO:0000256" key="6">
    <source>
        <dbReference type="ARBA" id="ARBA00022970"/>
    </source>
</evidence>
<dbReference type="GO" id="GO:0006865">
    <property type="term" value="P:amino acid transport"/>
    <property type="evidence" value="ECO:0007669"/>
    <property type="project" value="UniProtKB-KW"/>
</dbReference>
<dbReference type="PROSITE" id="PS50928">
    <property type="entry name" value="ABC_TM1"/>
    <property type="match status" value="1"/>
</dbReference>
<dbReference type="GO" id="GO:0043190">
    <property type="term" value="C:ATP-binding cassette (ABC) transporter complex"/>
    <property type="evidence" value="ECO:0007669"/>
    <property type="project" value="InterPro"/>
</dbReference>
<keyword evidence="4" id="KW-1003">Cell membrane</keyword>
<evidence type="ECO:0000256" key="1">
    <source>
        <dbReference type="ARBA" id="ARBA00004651"/>
    </source>
</evidence>
<dbReference type="PANTHER" id="PTHR30614">
    <property type="entry name" value="MEMBRANE COMPONENT OF AMINO ACID ABC TRANSPORTER"/>
    <property type="match status" value="1"/>
</dbReference>
<keyword evidence="8 9" id="KW-0472">Membrane</keyword>
<feature type="transmembrane region" description="Helical" evidence="9">
    <location>
        <begin position="26"/>
        <end position="48"/>
    </location>
</feature>
<feature type="transmembrane region" description="Helical" evidence="9">
    <location>
        <begin position="191"/>
        <end position="210"/>
    </location>
</feature>
<dbReference type="InterPro" id="IPR000515">
    <property type="entry name" value="MetI-like"/>
</dbReference>
<evidence type="ECO:0000256" key="8">
    <source>
        <dbReference type="ARBA" id="ARBA00023136"/>
    </source>
</evidence>
<feature type="transmembrane region" description="Helical" evidence="9">
    <location>
        <begin position="60"/>
        <end position="81"/>
    </location>
</feature>
<comment type="subcellular location">
    <subcellularLocation>
        <location evidence="1">Cell membrane</location>
        <topology evidence="1">Multi-pass membrane protein</topology>
    </subcellularLocation>
</comment>
<evidence type="ECO:0000256" key="2">
    <source>
        <dbReference type="ARBA" id="ARBA00010072"/>
    </source>
</evidence>
<evidence type="ECO:0000313" key="11">
    <source>
        <dbReference type="EMBL" id="CAB5058675.1"/>
    </source>
</evidence>
<evidence type="ECO:0000256" key="9">
    <source>
        <dbReference type="SAM" id="Phobius"/>
    </source>
</evidence>
<dbReference type="Pfam" id="PF00528">
    <property type="entry name" value="BPD_transp_1"/>
    <property type="match status" value="1"/>
</dbReference>
<evidence type="ECO:0000259" key="10">
    <source>
        <dbReference type="PROSITE" id="PS50928"/>
    </source>
</evidence>
<dbReference type="InterPro" id="IPR010065">
    <property type="entry name" value="AA_ABC_transptr_permease_3TM"/>
</dbReference>
<protein>
    <submittedName>
        <fullName evidence="11">Unannotated protein</fullName>
    </submittedName>
</protein>
<keyword evidence="6" id="KW-0029">Amino-acid transport</keyword>
<keyword evidence="3" id="KW-0813">Transport</keyword>
<evidence type="ECO:0000256" key="4">
    <source>
        <dbReference type="ARBA" id="ARBA00022475"/>
    </source>
</evidence>
<keyword evidence="5 9" id="KW-0812">Transmembrane</keyword>
<gene>
    <name evidence="11" type="ORF">UFOPK4366_00127</name>
</gene>
<dbReference type="SUPFAM" id="SSF161098">
    <property type="entry name" value="MetI-like"/>
    <property type="match status" value="1"/>
</dbReference>
<dbReference type="GO" id="GO:0022857">
    <property type="term" value="F:transmembrane transporter activity"/>
    <property type="evidence" value="ECO:0007669"/>
    <property type="project" value="InterPro"/>
</dbReference>
<dbReference type="NCBIfam" id="TIGR01726">
    <property type="entry name" value="HEQRo_perm_3TM"/>
    <property type="match status" value="1"/>
</dbReference>
<dbReference type="InterPro" id="IPR035906">
    <property type="entry name" value="MetI-like_sf"/>
</dbReference>